<dbReference type="InterPro" id="IPR036866">
    <property type="entry name" value="RibonucZ/Hydroxyglut_hydro"/>
</dbReference>
<dbReference type="GO" id="GO:0046872">
    <property type="term" value="F:metal ion binding"/>
    <property type="evidence" value="ECO:0007669"/>
    <property type="project" value="UniProtKB-KW"/>
</dbReference>
<sequence length="280" mass="31837">MKIAKIEAGFFQCDGGAIFGVVPKRVWQKRYPCDDDNFCKLAMRLLLIDTGKKKILIDSGTGDKQLQYLKYYGFQGVIDFDTELEKLGYRCSDITDVVMTHLHFDHCGGNTRFNNDKTGYELTFPNADVWVGKDQWENFLNPNVREGDSYFKENMMPVADAGKLKLVETDTRICDEVLVKIMNGHTAGQLVPYVFTSNETFVYVGDVIPMAANLPLAWVSAFDTFPITSMQDKEQLLAEAATKNQILFFEHDAYTECCRVELVNNKYRIKESFSLSSVTI</sequence>
<keyword evidence="2" id="KW-0479">Metal-binding</keyword>
<dbReference type="SMART" id="SM00849">
    <property type="entry name" value="Lactamase_B"/>
    <property type="match status" value="1"/>
</dbReference>
<comment type="caution">
    <text evidence="6">The sequence shown here is derived from an EMBL/GenBank/DDBJ whole genome shotgun (WGS) entry which is preliminary data.</text>
</comment>
<dbReference type="Proteomes" id="UP000076586">
    <property type="component" value="Unassembled WGS sequence"/>
</dbReference>
<feature type="domain" description="Metallo-beta-lactamase" evidence="5">
    <location>
        <begin position="42"/>
        <end position="251"/>
    </location>
</feature>
<protein>
    <submittedName>
        <fullName evidence="6">Glyoxylase, beta-lactamase superfamily II</fullName>
    </submittedName>
</protein>
<comment type="similarity">
    <text evidence="1">Belongs to the metallo-beta-lactamase superfamily.</text>
</comment>
<name>A0A170YKR6_9BACT</name>
<evidence type="ECO:0000256" key="4">
    <source>
        <dbReference type="ARBA" id="ARBA00022833"/>
    </source>
</evidence>
<dbReference type="SUPFAM" id="SSF56281">
    <property type="entry name" value="Metallo-hydrolase/oxidoreductase"/>
    <property type="match status" value="1"/>
</dbReference>
<evidence type="ECO:0000259" key="5">
    <source>
        <dbReference type="SMART" id="SM00849"/>
    </source>
</evidence>
<dbReference type="PANTHER" id="PTHR42978:SF6">
    <property type="entry name" value="QUORUM-QUENCHING LACTONASE YTNP-RELATED"/>
    <property type="match status" value="1"/>
</dbReference>
<keyword evidence="7" id="KW-1185">Reference proteome</keyword>
<accession>A0A170YKR6</accession>
<reference evidence="7" key="2">
    <citation type="journal article" date="2017" name="Genome Announc.">
        <title>Draft genome sequence of Paludibacter jiangxiensis NM7(T), a propionate-producing fermentative bacterium.</title>
        <authorList>
            <person name="Qiu Y.-L."/>
            <person name="Tourlousse D.M."/>
            <person name="Matsuura N."/>
            <person name="Ohashi A."/>
            <person name="Sekiguchi Y."/>
        </authorList>
    </citation>
    <scope>NUCLEOTIDE SEQUENCE [LARGE SCALE GENOMIC DNA]</scope>
    <source>
        <strain evidence="7">NM7</strain>
    </source>
</reference>
<dbReference type="RefSeq" id="WP_068701624.1">
    <property type="nucleotide sequence ID" value="NZ_BDCR01000001.1"/>
</dbReference>
<dbReference type="AlphaFoldDB" id="A0A170YKR6"/>
<dbReference type="CDD" id="cd16281">
    <property type="entry name" value="metallo-hydrolase-like_MBL-fold"/>
    <property type="match status" value="1"/>
</dbReference>
<keyword evidence="3" id="KW-0378">Hydrolase</keyword>
<dbReference type="STRING" id="681398.PJIAN_1468"/>
<dbReference type="Pfam" id="PF00753">
    <property type="entry name" value="Lactamase_B"/>
    <property type="match status" value="1"/>
</dbReference>
<dbReference type="GO" id="GO:0016787">
    <property type="term" value="F:hydrolase activity"/>
    <property type="evidence" value="ECO:0007669"/>
    <property type="project" value="UniProtKB-KW"/>
</dbReference>
<evidence type="ECO:0000313" key="7">
    <source>
        <dbReference type="Proteomes" id="UP000076586"/>
    </source>
</evidence>
<dbReference type="InterPro" id="IPR001279">
    <property type="entry name" value="Metallo-B-lactamas"/>
</dbReference>
<evidence type="ECO:0000256" key="2">
    <source>
        <dbReference type="ARBA" id="ARBA00022723"/>
    </source>
</evidence>
<organism evidence="6 7">
    <name type="scientific">Paludibacter jiangxiensis</name>
    <dbReference type="NCBI Taxonomy" id="681398"/>
    <lineage>
        <taxon>Bacteria</taxon>
        <taxon>Pseudomonadati</taxon>
        <taxon>Bacteroidota</taxon>
        <taxon>Bacteroidia</taxon>
        <taxon>Bacteroidales</taxon>
        <taxon>Paludibacteraceae</taxon>
        <taxon>Paludibacter</taxon>
    </lineage>
</organism>
<dbReference type="InterPro" id="IPR051013">
    <property type="entry name" value="MBL_superfamily_lactonases"/>
</dbReference>
<evidence type="ECO:0000256" key="1">
    <source>
        <dbReference type="ARBA" id="ARBA00007749"/>
    </source>
</evidence>
<evidence type="ECO:0000313" key="6">
    <source>
        <dbReference type="EMBL" id="GAT61881.1"/>
    </source>
</evidence>
<dbReference type="PANTHER" id="PTHR42978">
    <property type="entry name" value="QUORUM-QUENCHING LACTONASE YTNP-RELATED-RELATED"/>
    <property type="match status" value="1"/>
</dbReference>
<dbReference type="OrthoDB" id="9802897at2"/>
<evidence type="ECO:0000256" key="3">
    <source>
        <dbReference type="ARBA" id="ARBA00022801"/>
    </source>
</evidence>
<keyword evidence="4" id="KW-0862">Zinc</keyword>
<dbReference type="EMBL" id="BDCR01000001">
    <property type="protein sequence ID" value="GAT61881.1"/>
    <property type="molecule type" value="Genomic_DNA"/>
</dbReference>
<reference evidence="7" key="1">
    <citation type="submission" date="2016-04" db="EMBL/GenBank/DDBJ databases">
        <title>Draft genome sequence of Paludibacter jiangxiensis strain NM7.</title>
        <authorList>
            <person name="Qiu Y."/>
            <person name="Matsuura N."/>
            <person name="Ohashi A."/>
            <person name="Tourlousse M.D."/>
            <person name="Sekiguchi Y."/>
        </authorList>
    </citation>
    <scope>NUCLEOTIDE SEQUENCE [LARGE SCALE GENOMIC DNA]</scope>
    <source>
        <strain evidence="7">NM7</strain>
    </source>
</reference>
<dbReference type="Gene3D" id="3.60.15.10">
    <property type="entry name" value="Ribonuclease Z/Hydroxyacylglutathione hydrolase-like"/>
    <property type="match status" value="1"/>
</dbReference>
<proteinExistence type="inferred from homology"/>
<gene>
    <name evidence="6" type="ORF">PJIAN_1468</name>
</gene>